<dbReference type="AlphaFoldDB" id="A0A9P6Y067"/>
<reference evidence="1" key="1">
    <citation type="journal article" date="2020" name="Microb. Genom.">
        <title>Genetic diversity of clinical and environmental Mucorales isolates obtained from an investigation of mucormycosis cases among solid organ transplant recipients.</title>
        <authorList>
            <person name="Nguyen M.H."/>
            <person name="Kaul D."/>
            <person name="Muto C."/>
            <person name="Cheng S.J."/>
            <person name="Richter R.A."/>
            <person name="Bruno V.M."/>
            <person name="Liu G."/>
            <person name="Beyhan S."/>
            <person name="Sundermann A.J."/>
            <person name="Mounaud S."/>
            <person name="Pasculle A.W."/>
            <person name="Nierman W.C."/>
            <person name="Driscoll E."/>
            <person name="Cumbie R."/>
            <person name="Clancy C.J."/>
            <person name="Dupont C.L."/>
        </authorList>
    </citation>
    <scope>NUCLEOTIDE SEQUENCE</scope>
    <source>
        <strain evidence="1">GL16</strain>
    </source>
</reference>
<evidence type="ECO:0000313" key="2">
    <source>
        <dbReference type="Proteomes" id="UP000717996"/>
    </source>
</evidence>
<dbReference type="EMBL" id="JAANIT010002571">
    <property type="protein sequence ID" value="KAG1536054.1"/>
    <property type="molecule type" value="Genomic_DNA"/>
</dbReference>
<gene>
    <name evidence="1" type="ORF">G6F51_011183</name>
</gene>
<dbReference type="Proteomes" id="UP000717996">
    <property type="component" value="Unassembled WGS sequence"/>
</dbReference>
<evidence type="ECO:0000313" key="1">
    <source>
        <dbReference type="EMBL" id="KAG1536054.1"/>
    </source>
</evidence>
<protein>
    <submittedName>
        <fullName evidence="1">Uncharacterized protein</fullName>
    </submittedName>
</protein>
<comment type="caution">
    <text evidence="1">The sequence shown here is derived from an EMBL/GenBank/DDBJ whole genome shotgun (WGS) entry which is preliminary data.</text>
</comment>
<organism evidence="1 2">
    <name type="scientific">Rhizopus oryzae</name>
    <name type="common">Mucormycosis agent</name>
    <name type="synonym">Rhizopus arrhizus var. delemar</name>
    <dbReference type="NCBI Taxonomy" id="64495"/>
    <lineage>
        <taxon>Eukaryota</taxon>
        <taxon>Fungi</taxon>
        <taxon>Fungi incertae sedis</taxon>
        <taxon>Mucoromycota</taxon>
        <taxon>Mucoromycotina</taxon>
        <taxon>Mucoromycetes</taxon>
        <taxon>Mucorales</taxon>
        <taxon>Mucorineae</taxon>
        <taxon>Rhizopodaceae</taxon>
        <taxon>Rhizopus</taxon>
    </lineage>
</organism>
<accession>A0A9P6Y067</accession>
<name>A0A9P6Y067_RHIOR</name>
<sequence>MITKDTIQPLIDKDDKLPPLAALSHFIIAGKLSIIDIEHNDDETIQSLYRLAMDIFPCDVRDGGGFEPAITALNEMGQQFKKITKEIPSNPNCAVTYSEDGEAYCIKMKRKFDEAMDGNRAVTPMYEPEVPKCNLTNDTTHNEINSQKRKDQLIKFVDEFKVALNGRRMNWHDCWKEGRSHGIITHYTNYEVMKNAYHRAKQQHSLPSLSSYILLYSHIYPIIFFISQ</sequence>
<dbReference type="OrthoDB" id="2202062at2759"/>
<proteinExistence type="predicted"/>